<reference evidence="4 5" key="1">
    <citation type="submission" date="2014-02" db="EMBL/GenBank/DDBJ databases">
        <title>The small core and large imbalanced accessory genome model reveals a collaborative survival strategy of Sorangium cellulosum strains in nature.</title>
        <authorList>
            <person name="Han K."/>
            <person name="Peng R."/>
            <person name="Blom J."/>
            <person name="Li Y.-Z."/>
        </authorList>
    </citation>
    <scope>NUCLEOTIDE SEQUENCE [LARGE SCALE GENOMIC DNA]</scope>
    <source>
        <strain evidence="4 5">So0149</strain>
    </source>
</reference>
<dbReference type="PANTHER" id="PTHR43157">
    <property type="entry name" value="PHOSPHATIDYLINOSITOL-GLYCAN BIOSYNTHESIS CLASS F PROTEIN-RELATED"/>
    <property type="match status" value="1"/>
</dbReference>
<organism evidence="4 5">
    <name type="scientific">Sorangium cellulosum</name>
    <name type="common">Polyangium cellulosum</name>
    <dbReference type="NCBI Taxonomy" id="56"/>
    <lineage>
        <taxon>Bacteria</taxon>
        <taxon>Pseudomonadati</taxon>
        <taxon>Myxococcota</taxon>
        <taxon>Polyangia</taxon>
        <taxon>Polyangiales</taxon>
        <taxon>Polyangiaceae</taxon>
        <taxon>Sorangium</taxon>
    </lineage>
</organism>
<dbReference type="AlphaFoldDB" id="A0A150SX49"/>
<dbReference type="EMBL" id="JEMC01003184">
    <property type="protein sequence ID" value="KYF83061.1"/>
    <property type="molecule type" value="Genomic_DNA"/>
</dbReference>
<dbReference type="SUPFAM" id="SSF51735">
    <property type="entry name" value="NAD(P)-binding Rossmann-fold domains"/>
    <property type="match status" value="1"/>
</dbReference>
<evidence type="ECO:0000256" key="1">
    <source>
        <dbReference type="ARBA" id="ARBA00023002"/>
    </source>
</evidence>
<protein>
    <recommendedName>
        <fullName evidence="3">Ketoreductase domain-containing protein</fullName>
    </recommendedName>
</protein>
<feature type="region of interest" description="Disordered" evidence="2">
    <location>
        <begin position="284"/>
        <end position="308"/>
    </location>
</feature>
<proteinExistence type="predicted"/>
<dbReference type="GO" id="GO:0016491">
    <property type="term" value="F:oxidoreductase activity"/>
    <property type="evidence" value="ECO:0007669"/>
    <property type="project" value="UniProtKB-KW"/>
</dbReference>
<evidence type="ECO:0000256" key="2">
    <source>
        <dbReference type="SAM" id="MobiDB-lite"/>
    </source>
</evidence>
<evidence type="ECO:0000259" key="3">
    <source>
        <dbReference type="SMART" id="SM00822"/>
    </source>
</evidence>
<feature type="domain" description="Ketoreductase" evidence="3">
    <location>
        <begin position="9"/>
        <end position="141"/>
    </location>
</feature>
<dbReference type="SMART" id="SM00822">
    <property type="entry name" value="PKS_KR"/>
    <property type="match status" value="1"/>
</dbReference>
<dbReference type="Proteomes" id="UP000075515">
    <property type="component" value="Unassembled WGS sequence"/>
</dbReference>
<comment type="caution">
    <text evidence="4">The sequence shown here is derived from an EMBL/GenBank/DDBJ whole genome shotgun (WGS) entry which is preliminary data.</text>
</comment>
<gene>
    <name evidence="4" type="ORF">BE18_46030</name>
</gene>
<keyword evidence="1" id="KW-0560">Oxidoreductase</keyword>
<dbReference type="InterPro" id="IPR057326">
    <property type="entry name" value="KR_dom"/>
</dbReference>
<evidence type="ECO:0000313" key="4">
    <source>
        <dbReference type="EMBL" id="KYF83061.1"/>
    </source>
</evidence>
<dbReference type="Gene3D" id="3.40.50.720">
    <property type="entry name" value="NAD(P)-binding Rossmann-like Domain"/>
    <property type="match status" value="1"/>
</dbReference>
<dbReference type="InterPro" id="IPR002347">
    <property type="entry name" value="SDR_fam"/>
</dbReference>
<sequence length="308" mass="32626">MRERSVKGASFVFVGGSGGIGLAAAKAIASRGASVVLVGRDSARGEEAARAVREAGAREVAWVSADVSSVAGVAKAVEEIRASRRAIHGLVHSAMTVSFRRATTADGFELAFGLQYLARYALNRALVGELAASGDGRIVHVGGKTPPGLVPDFEDLQFERRRWSLLPALMSSQVLGYLHVQEAAKRWQGLPVTASIACVGMTKTESTMRGPFWVRALYGLAGARPERSAENVVRLLTAADATPARGAVLFDPKRYSPTPLSYDPALARRAWELSERLVRERGLALGPGRQGGAAQEADSPAGPIAQNR</sequence>
<dbReference type="Pfam" id="PF00106">
    <property type="entry name" value="adh_short"/>
    <property type="match status" value="1"/>
</dbReference>
<accession>A0A150SX49</accession>
<evidence type="ECO:0000313" key="5">
    <source>
        <dbReference type="Proteomes" id="UP000075515"/>
    </source>
</evidence>
<dbReference type="InterPro" id="IPR036291">
    <property type="entry name" value="NAD(P)-bd_dom_sf"/>
</dbReference>
<name>A0A150SX49_SORCE</name>
<dbReference type="PANTHER" id="PTHR43157:SF31">
    <property type="entry name" value="PHOSPHATIDYLINOSITOL-GLYCAN BIOSYNTHESIS CLASS F PROTEIN"/>
    <property type="match status" value="1"/>
</dbReference>